<accession>A0A4P2PTR3</accession>
<dbReference type="RefSeq" id="WP_129344940.1">
    <property type="nucleotide sequence ID" value="NZ_CP012670.1"/>
</dbReference>
<feature type="domain" description="Rad50/SbcC-type AAA" evidence="2">
    <location>
        <begin position="4"/>
        <end position="100"/>
    </location>
</feature>
<reference evidence="3 4" key="1">
    <citation type="submission" date="2015-09" db="EMBL/GenBank/DDBJ databases">
        <title>Sorangium comparison.</title>
        <authorList>
            <person name="Zaburannyi N."/>
            <person name="Bunk B."/>
            <person name="Overmann J."/>
            <person name="Mueller R."/>
        </authorList>
    </citation>
    <scope>NUCLEOTIDE SEQUENCE [LARGE SCALE GENOMIC DNA]</scope>
    <source>
        <strain evidence="3 4">So ceGT47</strain>
    </source>
</reference>
<dbReference type="PANTHER" id="PTHR43581:SF4">
    <property type="entry name" value="ATP_GTP PHOSPHATASE"/>
    <property type="match status" value="1"/>
</dbReference>
<dbReference type="PANTHER" id="PTHR43581">
    <property type="entry name" value="ATP/GTP PHOSPHATASE"/>
    <property type="match status" value="1"/>
</dbReference>
<proteinExistence type="predicted"/>
<dbReference type="Proteomes" id="UP000295781">
    <property type="component" value="Chromosome"/>
</dbReference>
<sequence>MITSVRIKNLRGIHAGALERLTPLVVLVGPNSAGKSTILDALLIGAGQRPASSAGYAVRRRAGLRHGARWLLWRGAQQGHAEITVQTAAGRAYGRTIVWSEEALGEPMRRQLSEKGADPPFSTIEVRAKADSSLISWDFRPAQQEPTSWDAASGVAVVAADNTYVAADTRDERSTLDVWMVDPRLGHPLSELYSRIAERGRRQAVRDLVAAIVPGLDVIEILTEHNDPRLHLTFPDGSVPVALAGDGVQALVRLSLELASRPGGTVLLEEPEAHQHPAAIWASAQAIVEGVRRGLQIILSTHSLELLDALLNALRDEDLGLLSLYRLKLAAGDLRHSRLDGAEVRLSRDAIGDDLR</sequence>
<dbReference type="InterPro" id="IPR038729">
    <property type="entry name" value="Rad50/SbcC_AAA"/>
</dbReference>
<feature type="domain" description="ATPase AAA-type core" evidence="1">
    <location>
        <begin position="236"/>
        <end position="308"/>
    </location>
</feature>
<dbReference type="AlphaFoldDB" id="A0A4P2PTR3"/>
<dbReference type="InterPro" id="IPR003959">
    <property type="entry name" value="ATPase_AAA_core"/>
</dbReference>
<dbReference type="GO" id="GO:0006302">
    <property type="term" value="P:double-strand break repair"/>
    <property type="evidence" value="ECO:0007669"/>
    <property type="project" value="InterPro"/>
</dbReference>
<protein>
    <recommendedName>
        <fullName evidence="5">ATPase AAA-type core domain-containing protein</fullName>
    </recommendedName>
</protein>
<evidence type="ECO:0000313" key="3">
    <source>
        <dbReference type="EMBL" id="AUX20039.1"/>
    </source>
</evidence>
<dbReference type="Pfam" id="PF13304">
    <property type="entry name" value="AAA_21"/>
    <property type="match status" value="1"/>
</dbReference>
<dbReference type="EMBL" id="CP012670">
    <property type="protein sequence ID" value="AUX20039.1"/>
    <property type="molecule type" value="Genomic_DNA"/>
</dbReference>
<dbReference type="GO" id="GO:0016887">
    <property type="term" value="F:ATP hydrolysis activity"/>
    <property type="evidence" value="ECO:0007669"/>
    <property type="project" value="InterPro"/>
</dbReference>
<evidence type="ECO:0000259" key="2">
    <source>
        <dbReference type="Pfam" id="PF13476"/>
    </source>
</evidence>
<dbReference type="InterPro" id="IPR027417">
    <property type="entry name" value="P-loop_NTPase"/>
</dbReference>
<dbReference type="GO" id="GO:0005524">
    <property type="term" value="F:ATP binding"/>
    <property type="evidence" value="ECO:0007669"/>
    <property type="project" value="InterPro"/>
</dbReference>
<evidence type="ECO:0008006" key="5">
    <source>
        <dbReference type="Google" id="ProtNLM"/>
    </source>
</evidence>
<dbReference type="Gene3D" id="3.40.50.300">
    <property type="entry name" value="P-loop containing nucleotide triphosphate hydrolases"/>
    <property type="match status" value="2"/>
</dbReference>
<organism evidence="3 4">
    <name type="scientific">Sorangium cellulosum</name>
    <name type="common">Polyangium cellulosum</name>
    <dbReference type="NCBI Taxonomy" id="56"/>
    <lineage>
        <taxon>Bacteria</taxon>
        <taxon>Pseudomonadati</taxon>
        <taxon>Myxococcota</taxon>
        <taxon>Polyangia</taxon>
        <taxon>Polyangiales</taxon>
        <taxon>Polyangiaceae</taxon>
        <taxon>Sorangium</taxon>
    </lineage>
</organism>
<dbReference type="InterPro" id="IPR051396">
    <property type="entry name" value="Bact_Antivir_Def_Nuclease"/>
</dbReference>
<name>A0A4P2PTR3_SORCE</name>
<evidence type="ECO:0000313" key="4">
    <source>
        <dbReference type="Proteomes" id="UP000295781"/>
    </source>
</evidence>
<dbReference type="OrthoDB" id="5506694at2"/>
<gene>
    <name evidence="3" type="ORF">SOCEGT47_005020</name>
</gene>
<dbReference type="SUPFAM" id="SSF52540">
    <property type="entry name" value="P-loop containing nucleoside triphosphate hydrolases"/>
    <property type="match status" value="1"/>
</dbReference>
<evidence type="ECO:0000259" key="1">
    <source>
        <dbReference type="Pfam" id="PF13304"/>
    </source>
</evidence>
<dbReference type="Pfam" id="PF13476">
    <property type="entry name" value="AAA_23"/>
    <property type="match status" value="1"/>
</dbReference>